<dbReference type="InterPro" id="IPR043502">
    <property type="entry name" value="DNA/RNA_pol_sf"/>
</dbReference>
<comment type="caution">
    <text evidence="1">The sequence shown here is derived from an EMBL/GenBank/DDBJ whole genome shotgun (WGS) entry which is preliminary data.</text>
</comment>
<dbReference type="EMBL" id="JANEYF010002427">
    <property type="protein sequence ID" value="KAJ8946661.1"/>
    <property type="molecule type" value="Genomic_DNA"/>
</dbReference>
<gene>
    <name evidence="1" type="ORF">NQ314_008833</name>
</gene>
<dbReference type="GO" id="GO:0071897">
    <property type="term" value="P:DNA biosynthetic process"/>
    <property type="evidence" value="ECO:0007669"/>
    <property type="project" value="UniProtKB-ARBA"/>
</dbReference>
<dbReference type="Proteomes" id="UP001162156">
    <property type="component" value="Unassembled WGS sequence"/>
</dbReference>
<protein>
    <submittedName>
        <fullName evidence="1">Uncharacterized protein</fullName>
    </submittedName>
</protein>
<evidence type="ECO:0000313" key="1">
    <source>
        <dbReference type="EMBL" id="KAJ8946661.1"/>
    </source>
</evidence>
<dbReference type="PANTHER" id="PTHR47331:SF6">
    <property type="entry name" value="DOUBLECORTIN DOMAIN-CONTAINING PROTEIN"/>
    <property type="match status" value="1"/>
</dbReference>
<reference evidence="1" key="1">
    <citation type="journal article" date="2023" name="Insect Mol. Biol.">
        <title>Genome sequencing provides insights into the evolution of gene families encoding plant cell wall-degrading enzymes in longhorned beetles.</title>
        <authorList>
            <person name="Shin N.R."/>
            <person name="Okamura Y."/>
            <person name="Kirsch R."/>
            <person name="Pauchet Y."/>
        </authorList>
    </citation>
    <scope>NUCLEOTIDE SEQUENCE</scope>
    <source>
        <strain evidence="1">RBIC_L_NR</strain>
    </source>
</reference>
<keyword evidence="2" id="KW-1185">Reference proteome</keyword>
<proteinExistence type="predicted"/>
<accession>A0AAV8Y5B6</accession>
<sequence>MSNVPVNKAQCTGPTIQDDIFSIVARFRTYPCVLTGNIETIYRCVWVHPNHRRYQSISWRYKSTDPIQSYVLNTVAYGTTTAPFLAVRSSYQCGINNETQFPAESHIIKEDFYVDDLLTGPDSREQLF</sequence>
<evidence type="ECO:0000313" key="2">
    <source>
        <dbReference type="Proteomes" id="UP001162156"/>
    </source>
</evidence>
<dbReference type="PANTHER" id="PTHR47331">
    <property type="entry name" value="PHD-TYPE DOMAIN-CONTAINING PROTEIN"/>
    <property type="match status" value="1"/>
</dbReference>
<dbReference type="SUPFAM" id="SSF56672">
    <property type="entry name" value="DNA/RNA polymerases"/>
    <property type="match status" value="1"/>
</dbReference>
<dbReference type="AlphaFoldDB" id="A0AAV8Y5B6"/>
<name>A0AAV8Y5B6_9CUCU</name>
<organism evidence="1 2">
    <name type="scientific">Rhamnusium bicolor</name>
    <dbReference type="NCBI Taxonomy" id="1586634"/>
    <lineage>
        <taxon>Eukaryota</taxon>
        <taxon>Metazoa</taxon>
        <taxon>Ecdysozoa</taxon>
        <taxon>Arthropoda</taxon>
        <taxon>Hexapoda</taxon>
        <taxon>Insecta</taxon>
        <taxon>Pterygota</taxon>
        <taxon>Neoptera</taxon>
        <taxon>Endopterygota</taxon>
        <taxon>Coleoptera</taxon>
        <taxon>Polyphaga</taxon>
        <taxon>Cucujiformia</taxon>
        <taxon>Chrysomeloidea</taxon>
        <taxon>Cerambycidae</taxon>
        <taxon>Lepturinae</taxon>
        <taxon>Rhagiini</taxon>
        <taxon>Rhamnusium</taxon>
    </lineage>
</organism>